<evidence type="ECO:0000256" key="2">
    <source>
        <dbReference type="ARBA" id="ARBA00023125"/>
    </source>
</evidence>
<dbReference type="EMBL" id="FQZR01000008">
    <property type="protein sequence ID" value="SHJ60927.1"/>
    <property type="molecule type" value="Genomic_DNA"/>
</dbReference>
<organism evidence="5 6">
    <name type="scientific">Halodesulfovibrio aestuarii</name>
    <dbReference type="NCBI Taxonomy" id="126333"/>
    <lineage>
        <taxon>Bacteria</taxon>
        <taxon>Pseudomonadati</taxon>
        <taxon>Thermodesulfobacteriota</taxon>
        <taxon>Desulfovibrionia</taxon>
        <taxon>Desulfovibrionales</taxon>
        <taxon>Desulfovibrionaceae</taxon>
        <taxon>Halodesulfovibrio</taxon>
    </lineage>
</organism>
<dbReference type="InterPro" id="IPR000835">
    <property type="entry name" value="HTH_MarR-typ"/>
</dbReference>
<feature type="domain" description="HTH marR-type" evidence="4">
    <location>
        <begin position="1"/>
        <end position="143"/>
    </location>
</feature>
<dbReference type="GO" id="GO:0003700">
    <property type="term" value="F:DNA-binding transcription factor activity"/>
    <property type="evidence" value="ECO:0007669"/>
    <property type="project" value="InterPro"/>
</dbReference>
<keyword evidence="2" id="KW-0238">DNA-binding</keyword>
<comment type="caution">
    <text evidence="5">The sequence shown here is derived from an EMBL/GenBank/DDBJ whole genome shotgun (WGS) entry which is preliminary data.</text>
</comment>
<dbReference type="SMART" id="SM00347">
    <property type="entry name" value="HTH_MARR"/>
    <property type="match status" value="1"/>
</dbReference>
<dbReference type="GO" id="GO:0003677">
    <property type="term" value="F:DNA binding"/>
    <property type="evidence" value="ECO:0007669"/>
    <property type="project" value="UniProtKB-KW"/>
</dbReference>
<keyword evidence="1" id="KW-0805">Transcription regulation</keyword>
<evidence type="ECO:0000256" key="3">
    <source>
        <dbReference type="ARBA" id="ARBA00023163"/>
    </source>
</evidence>
<name>A0A8G2CBP0_9BACT</name>
<dbReference type="InterPro" id="IPR036390">
    <property type="entry name" value="WH_DNA-bd_sf"/>
</dbReference>
<reference evidence="5 6" key="1">
    <citation type="submission" date="2016-11" db="EMBL/GenBank/DDBJ databases">
        <authorList>
            <person name="Varghese N."/>
            <person name="Submissions S."/>
        </authorList>
    </citation>
    <scope>NUCLEOTIDE SEQUENCE [LARGE SCALE GENOMIC DNA]</scope>
    <source>
        <strain evidence="5 6">DSM 17919</strain>
    </source>
</reference>
<dbReference type="PANTHER" id="PTHR42756">
    <property type="entry name" value="TRANSCRIPTIONAL REGULATOR, MARR"/>
    <property type="match status" value="1"/>
</dbReference>
<gene>
    <name evidence="5" type="ORF">SAMN05660830_02824</name>
</gene>
<evidence type="ECO:0000259" key="4">
    <source>
        <dbReference type="PROSITE" id="PS50995"/>
    </source>
</evidence>
<dbReference type="SUPFAM" id="SSF46785">
    <property type="entry name" value="Winged helix' DNA-binding domain"/>
    <property type="match status" value="1"/>
</dbReference>
<dbReference type="RefSeq" id="WP_019999424.1">
    <property type="nucleotide sequence ID" value="NZ_CP192217.1"/>
</dbReference>
<dbReference type="Gene3D" id="1.10.10.10">
    <property type="entry name" value="Winged helix-like DNA-binding domain superfamily/Winged helix DNA-binding domain"/>
    <property type="match status" value="1"/>
</dbReference>
<dbReference type="Pfam" id="PF01047">
    <property type="entry name" value="MarR"/>
    <property type="match status" value="1"/>
</dbReference>
<dbReference type="PRINTS" id="PR00598">
    <property type="entry name" value="HTHMARR"/>
</dbReference>
<proteinExistence type="predicted"/>
<dbReference type="InterPro" id="IPR036388">
    <property type="entry name" value="WH-like_DNA-bd_sf"/>
</dbReference>
<dbReference type="PANTHER" id="PTHR42756:SF1">
    <property type="entry name" value="TRANSCRIPTIONAL REPRESSOR OF EMRAB OPERON"/>
    <property type="match status" value="1"/>
</dbReference>
<evidence type="ECO:0000313" key="6">
    <source>
        <dbReference type="Proteomes" id="UP000184001"/>
    </source>
</evidence>
<protein>
    <submittedName>
        <fullName evidence="5">Transcriptional regulator, MarR family</fullName>
    </submittedName>
</protein>
<dbReference type="Proteomes" id="UP000184001">
    <property type="component" value="Unassembled WGS sequence"/>
</dbReference>
<dbReference type="AlphaFoldDB" id="A0A8G2CBP0"/>
<keyword evidence="3" id="KW-0804">Transcription</keyword>
<evidence type="ECO:0000313" key="5">
    <source>
        <dbReference type="EMBL" id="SHJ60927.1"/>
    </source>
</evidence>
<sequence length="151" mass="17382">MLLEKMEEFEQGSVGRRVSMLHRLCMVNVSGPLSELGIGSGKLPFLMKIQNCEGIIQEDLTQSLCLDRAATARALQDLESKGLVYREEDQQDRRRKRVYSTAKTKSLRKKLIAILKEHNEALFTGFDDEEQLQFISMLDRLIENMHVRLGR</sequence>
<evidence type="ECO:0000256" key="1">
    <source>
        <dbReference type="ARBA" id="ARBA00023015"/>
    </source>
</evidence>
<dbReference type="PROSITE" id="PS50995">
    <property type="entry name" value="HTH_MARR_2"/>
    <property type="match status" value="1"/>
</dbReference>
<accession>A0A8G2CBP0</accession>